<keyword evidence="1" id="KW-1133">Transmembrane helix</keyword>
<keyword evidence="1" id="KW-0812">Transmembrane</keyword>
<dbReference type="EMBL" id="VBVZ01000164">
    <property type="protein sequence ID" value="TLG91452.1"/>
    <property type="molecule type" value="Genomic_DNA"/>
</dbReference>
<proteinExistence type="predicted"/>
<accession>A0ABY2U779</accession>
<organism evidence="2 3">
    <name type="scientific">Pseudomonas edaphica</name>
    <dbReference type="NCBI Taxonomy" id="2006980"/>
    <lineage>
        <taxon>Bacteria</taxon>
        <taxon>Pseudomonadati</taxon>
        <taxon>Pseudomonadota</taxon>
        <taxon>Gammaproteobacteria</taxon>
        <taxon>Pseudomonadales</taxon>
        <taxon>Pseudomonadaceae</taxon>
        <taxon>Pseudomonas</taxon>
    </lineage>
</organism>
<evidence type="ECO:0000313" key="3">
    <source>
        <dbReference type="Proteomes" id="UP000304941"/>
    </source>
</evidence>
<name>A0ABY2U779_9PSED</name>
<feature type="transmembrane region" description="Helical" evidence="1">
    <location>
        <begin position="12"/>
        <end position="33"/>
    </location>
</feature>
<evidence type="ECO:0000313" key="2">
    <source>
        <dbReference type="EMBL" id="TLG91452.1"/>
    </source>
</evidence>
<evidence type="ECO:0000256" key="1">
    <source>
        <dbReference type="SAM" id="Phobius"/>
    </source>
</evidence>
<reference evidence="2 3" key="1">
    <citation type="submission" date="2019-05" db="EMBL/GenBank/DDBJ databases">
        <title>Pseudomonas edaphica sp. nov., isolated from rhizospheric soil of Cistus ladanifer L. in Spain.</title>
        <authorList>
            <person name="Peix A."/>
        </authorList>
    </citation>
    <scope>NUCLEOTIDE SEQUENCE [LARGE SCALE GENOMIC DNA]</scope>
    <source>
        <strain evidence="2 3">RD25</strain>
    </source>
</reference>
<dbReference type="Proteomes" id="UP000304941">
    <property type="component" value="Unassembled WGS sequence"/>
</dbReference>
<keyword evidence="3" id="KW-1185">Reference proteome</keyword>
<keyword evidence="1" id="KW-0472">Membrane</keyword>
<gene>
    <name evidence="2" type="ORF">FEM54_13125</name>
</gene>
<protein>
    <submittedName>
        <fullName evidence="2">Uncharacterized protein</fullName>
    </submittedName>
</protein>
<comment type="caution">
    <text evidence="2">The sequence shown here is derived from an EMBL/GenBank/DDBJ whole genome shotgun (WGS) entry which is preliminary data.</text>
</comment>
<sequence>MHSHNDGVSYAWQVAICLTLVVCVSVSMGIYIVRLNTQIDKQRELSPVYLHDCDKGLGGFVVYTDGRRSVDSCYIVNESESTGVDGAQDPTRLTAW</sequence>